<sequence>MPADVEQSAKLLNRHYGLSGVVATLSSEVECTEEVTLPDGRRLILKTSTRPQTSSSFRFQAEAISGVEGAAGFVSPQIMRTNGGEVMFKEDGACGYLQTLIDGTPLHKLAMTSDLLFQIGCSLAGLDLALDGVRASGSQRPVLLHVECWSRLMEFSQYLPSQHIAEQVRTAMDNYAECVEPHLAEVAWQITHNDPSPHNMLLTDRGIGFIDFGDGCWGPRIQDLAVAASHMVQNATVALGGADYVIAGYHSVIPLSPVEAKILVGLMRARQSALLLVNAWRTHLFPEQAEYINKNVPRAERGLSILNTLSADEAEAAVLAATALPHPSPV</sequence>
<keyword evidence="3" id="KW-0808">Transferase</keyword>
<feature type="domain" description="Aminoglycoside phosphotransferase" evidence="9">
    <location>
        <begin position="35"/>
        <end position="238"/>
    </location>
</feature>
<dbReference type="PANTHER" id="PTHR21064:SF1">
    <property type="entry name" value="HYDROXYLYSINE KINASE"/>
    <property type="match status" value="1"/>
</dbReference>
<dbReference type="EMBL" id="JXQV01000017">
    <property type="protein sequence ID" value="KIQ00660.1"/>
    <property type="molecule type" value="Genomic_DNA"/>
</dbReference>
<comment type="subcellular location">
    <subcellularLocation>
        <location evidence="1">Cytoplasm</location>
    </subcellularLocation>
</comment>
<evidence type="ECO:0000256" key="4">
    <source>
        <dbReference type="ARBA" id="ARBA00022777"/>
    </source>
</evidence>
<reference evidence="10 11" key="1">
    <citation type="submission" date="2014-12" db="EMBL/GenBank/DDBJ databases">
        <title>16Stimator: statistical estimation of ribosomal gene copy numbers from draft genome assemblies.</title>
        <authorList>
            <person name="Perisin M.A."/>
            <person name="Vetter M."/>
            <person name="Gilbert J.A."/>
            <person name="Bergelson J."/>
        </authorList>
    </citation>
    <scope>NUCLEOTIDE SEQUENCE [LARGE SCALE GENOMIC DNA]</scope>
    <source>
        <strain evidence="10 11">MEJ076</strain>
    </source>
</reference>
<evidence type="ECO:0000256" key="1">
    <source>
        <dbReference type="ARBA" id="ARBA00004496"/>
    </source>
</evidence>
<dbReference type="Gene3D" id="3.90.1200.10">
    <property type="match status" value="1"/>
</dbReference>
<dbReference type="InterPro" id="IPR002575">
    <property type="entry name" value="Aminoglycoside_PTrfase"/>
</dbReference>
<dbReference type="GO" id="GO:0005737">
    <property type="term" value="C:cytoplasm"/>
    <property type="evidence" value="ECO:0007669"/>
    <property type="project" value="UniProtKB-SubCell"/>
</dbReference>
<protein>
    <recommendedName>
        <fullName evidence="8">Hydroxylysine kinase</fullName>
        <ecNumber evidence="7">2.7.1.81</ecNumber>
    </recommendedName>
</protein>
<keyword evidence="2" id="KW-0963">Cytoplasm</keyword>
<organism evidence="10 11">
    <name type="scientific">Agrobacterium tumefaciens</name>
    <dbReference type="NCBI Taxonomy" id="358"/>
    <lineage>
        <taxon>Bacteria</taxon>
        <taxon>Pseudomonadati</taxon>
        <taxon>Pseudomonadota</taxon>
        <taxon>Alphaproteobacteria</taxon>
        <taxon>Hyphomicrobiales</taxon>
        <taxon>Rhizobiaceae</taxon>
        <taxon>Rhizobium/Agrobacterium group</taxon>
        <taxon>Agrobacterium</taxon>
        <taxon>Agrobacterium tumefaciens complex</taxon>
    </lineage>
</organism>
<proteinExistence type="predicted"/>
<dbReference type="Proteomes" id="UP000035017">
    <property type="component" value="Unassembled WGS sequence"/>
</dbReference>
<evidence type="ECO:0000259" key="9">
    <source>
        <dbReference type="Pfam" id="PF01636"/>
    </source>
</evidence>
<keyword evidence="4 10" id="KW-0418">Kinase</keyword>
<dbReference type="AlphaFoldDB" id="A0A0D0KUC8"/>
<dbReference type="EC" id="2.7.1.81" evidence="7"/>
<evidence type="ECO:0000256" key="2">
    <source>
        <dbReference type="ARBA" id="ARBA00022490"/>
    </source>
</evidence>
<evidence type="ECO:0000256" key="5">
    <source>
        <dbReference type="ARBA" id="ARBA00036820"/>
    </source>
</evidence>
<dbReference type="Pfam" id="PF01636">
    <property type="entry name" value="APH"/>
    <property type="match status" value="1"/>
</dbReference>
<dbReference type="OrthoDB" id="156345at2"/>
<evidence type="ECO:0000256" key="3">
    <source>
        <dbReference type="ARBA" id="ARBA00022679"/>
    </source>
</evidence>
<dbReference type="SUPFAM" id="SSF56112">
    <property type="entry name" value="Protein kinase-like (PK-like)"/>
    <property type="match status" value="1"/>
</dbReference>
<gene>
    <name evidence="10" type="ORF">RU07_16780</name>
</gene>
<dbReference type="GO" id="GO:0047992">
    <property type="term" value="F:hydroxylysine kinase activity"/>
    <property type="evidence" value="ECO:0007669"/>
    <property type="project" value="UniProtKB-EC"/>
</dbReference>
<comment type="caution">
    <text evidence="10">The sequence shown here is derived from an EMBL/GenBank/DDBJ whole genome shotgun (WGS) entry which is preliminary data.</text>
</comment>
<evidence type="ECO:0000313" key="11">
    <source>
        <dbReference type="Proteomes" id="UP000035017"/>
    </source>
</evidence>
<comment type="function">
    <text evidence="6">Catalyzes the GTP-dependent phosphorylation of 5-hydroxy-L-lysine.</text>
</comment>
<evidence type="ECO:0000256" key="7">
    <source>
        <dbReference type="ARBA" id="ARBA00038873"/>
    </source>
</evidence>
<evidence type="ECO:0000256" key="8">
    <source>
        <dbReference type="ARBA" id="ARBA00040505"/>
    </source>
</evidence>
<accession>A0A0D0KUC8</accession>
<evidence type="ECO:0000313" key="10">
    <source>
        <dbReference type="EMBL" id="KIQ00660.1"/>
    </source>
</evidence>
<dbReference type="InterPro" id="IPR011009">
    <property type="entry name" value="Kinase-like_dom_sf"/>
</dbReference>
<name>A0A0D0KUC8_AGRTU</name>
<evidence type="ECO:0000256" key="6">
    <source>
        <dbReference type="ARBA" id="ARBA00037368"/>
    </source>
</evidence>
<comment type="catalytic activity">
    <reaction evidence="5">
        <text>(5R)-5-hydroxy-L-lysine + GTP = (5R)-5-phosphooxy-L-lysine + GDP + H(+)</text>
        <dbReference type="Rhea" id="RHEA:19049"/>
        <dbReference type="ChEBI" id="CHEBI:15378"/>
        <dbReference type="ChEBI" id="CHEBI:37565"/>
        <dbReference type="ChEBI" id="CHEBI:57882"/>
        <dbReference type="ChEBI" id="CHEBI:58189"/>
        <dbReference type="ChEBI" id="CHEBI:58357"/>
        <dbReference type="EC" id="2.7.1.81"/>
    </reaction>
</comment>
<dbReference type="PANTHER" id="PTHR21064">
    <property type="entry name" value="AMINOGLYCOSIDE PHOSPHOTRANSFERASE DOMAIN-CONTAINING PROTEIN-RELATED"/>
    <property type="match status" value="1"/>
</dbReference>
<dbReference type="InterPro" id="IPR050249">
    <property type="entry name" value="Pseudomonas-type_ThrB"/>
</dbReference>